<dbReference type="InterPro" id="IPR033470">
    <property type="entry name" value="FakA-like_C"/>
</dbReference>
<evidence type="ECO:0000259" key="2">
    <source>
        <dbReference type="PROSITE" id="PS51480"/>
    </source>
</evidence>
<name>A0A2A9E2Y3_9MICO</name>
<dbReference type="PANTHER" id="PTHR33434">
    <property type="entry name" value="DEGV DOMAIN-CONTAINING PROTEIN DR_1986-RELATED"/>
    <property type="match status" value="1"/>
</dbReference>
<dbReference type="Proteomes" id="UP000225548">
    <property type="component" value="Unassembled WGS sequence"/>
</dbReference>
<dbReference type="Pfam" id="PF02734">
    <property type="entry name" value="Dak2"/>
    <property type="match status" value="1"/>
</dbReference>
<dbReference type="SMART" id="SM01121">
    <property type="entry name" value="Dak1_2"/>
    <property type="match status" value="1"/>
</dbReference>
<dbReference type="SMART" id="SM01120">
    <property type="entry name" value="Dak2"/>
    <property type="match status" value="1"/>
</dbReference>
<gene>
    <name evidence="3" type="ORF">ATL42_0561</name>
</gene>
<dbReference type="AlphaFoldDB" id="A0A2A9E2Y3"/>
<dbReference type="RefSeq" id="WP_098454043.1">
    <property type="nucleotide sequence ID" value="NZ_PDJG01000001.1"/>
</dbReference>
<evidence type="ECO:0000256" key="1">
    <source>
        <dbReference type="SAM" id="MobiDB-lite"/>
    </source>
</evidence>
<evidence type="ECO:0000313" key="3">
    <source>
        <dbReference type="EMBL" id="PFG32715.1"/>
    </source>
</evidence>
<accession>A0A2A9E2Y3</accession>
<evidence type="ECO:0000313" key="4">
    <source>
        <dbReference type="Proteomes" id="UP000225548"/>
    </source>
</evidence>
<dbReference type="Gene3D" id="1.25.40.340">
    <property type="match status" value="1"/>
</dbReference>
<sequence>MADLGTAHDVLSASALRSWVQHATELLTLARPVIDQANVFPVADADTGTNLCLTLGQGRASVDALATGAGIDEVLDALAEGALLGARGNSGVILSEYLRGFAAGARGARSLSAAAVVVAALSDAARCAHAAVGDPCQGTILSAAAGASEAAQAALADGADLARVVQLARDGAFDALRRSADDLDVLRAAGVLDAGAYGLVLILDALARALCGDVSAVHGTIVPMTVLTTLSVDPTATRDGLVSATCAHEPGAHDRLDGEFEVMYVVEHSTLDPDDGECGIARVAGQLREQLQEVGSSVAVVGGATRPVTGGPGSGARGDDERSHGLWQVHVHTDRPLEALRVGRPWTCRQIVVRSLEQQVFRAADEREACAVPARTGLVACTTSPALVTELARAGAVVVLRAASPVAASDVLRAAEETGAQEVFLLPADAATGEAAADWVSHDGGAPHDAHVQVLASTSDLHVVAAVACWAALAPGSDPGEVVDALRATLASVRVVTVPDGAGGAVADALDRLLGSGHEPATVLTVLVDDLVPEEVVLDIERAAARLSPGTEVVTLASGRPSGAVVLGAE</sequence>
<dbReference type="SUPFAM" id="SSF101473">
    <property type="entry name" value="DhaL-like"/>
    <property type="match status" value="1"/>
</dbReference>
<dbReference type="InterPro" id="IPR050270">
    <property type="entry name" value="DegV_domain_contain"/>
</dbReference>
<comment type="caution">
    <text evidence="3">The sequence shown here is derived from an EMBL/GenBank/DDBJ whole genome shotgun (WGS) entry which is preliminary data.</text>
</comment>
<feature type="region of interest" description="Disordered" evidence="1">
    <location>
        <begin position="302"/>
        <end position="321"/>
    </location>
</feature>
<protein>
    <recommendedName>
        <fullName evidence="2">DhaL domain-containing protein</fullName>
    </recommendedName>
</protein>
<feature type="domain" description="DhaL" evidence="2">
    <location>
        <begin position="14"/>
        <end position="208"/>
    </location>
</feature>
<dbReference type="InterPro" id="IPR036117">
    <property type="entry name" value="DhaL_dom_sf"/>
</dbReference>
<dbReference type="PROSITE" id="PS51480">
    <property type="entry name" value="DHAL"/>
    <property type="match status" value="1"/>
</dbReference>
<dbReference type="GO" id="GO:0004371">
    <property type="term" value="F:glycerone kinase activity"/>
    <property type="evidence" value="ECO:0007669"/>
    <property type="project" value="InterPro"/>
</dbReference>
<dbReference type="InterPro" id="IPR004007">
    <property type="entry name" value="DhaL_dom"/>
</dbReference>
<dbReference type="EMBL" id="PDJG01000001">
    <property type="protein sequence ID" value="PFG32715.1"/>
    <property type="molecule type" value="Genomic_DNA"/>
</dbReference>
<proteinExistence type="predicted"/>
<dbReference type="PANTHER" id="PTHR33434:SF4">
    <property type="entry name" value="PHOSPHATASE PROTEIN"/>
    <property type="match status" value="1"/>
</dbReference>
<organism evidence="3 4">
    <name type="scientific">Sanguibacter antarcticus</name>
    <dbReference type="NCBI Taxonomy" id="372484"/>
    <lineage>
        <taxon>Bacteria</taxon>
        <taxon>Bacillati</taxon>
        <taxon>Actinomycetota</taxon>
        <taxon>Actinomycetes</taxon>
        <taxon>Micrococcales</taxon>
        <taxon>Sanguibacteraceae</taxon>
        <taxon>Sanguibacter</taxon>
    </lineage>
</organism>
<keyword evidence="4" id="KW-1185">Reference proteome</keyword>
<dbReference type="GO" id="GO:0006071">
    <property type="term" value="P:glycerol metabolic process"/>
    <property type="evidence" value="ECO:0007669"/>
    <property type="project" value="InterPro"/>
</dbReference>
<reference evidence="3 4" key="1">
    <citation type="submission" date="2017-10" db="EMBL/GenBank/DDBJ databases">
        <title>Sequencing the genomes of 1000 actinobacteria strains.</title>
        <authorList>
            <person name="Klenk H.-P."/>
        </authorList>
    </citation>
    <scope>NUCLEOTIDE SEQUENCE [LARGE SCALE GENOMIC DNA]</scope>
    <source>
        <strain evidence="3 4">DSM 18966</strain>
    </source>
</reference>
<dbReference type="OrthoDB" id="9760324at2"/>